<reference evidence="3" key="1">
    <citation type="journal article" date="2012" name="Science">
        <title>The Paleozoic origin of enzymatic lignin decomposition reconstructed from 31 fungal genomes.</title>
        <authorList>
            <person name="Floudas D."/>
            <person name="Binder M."/>
            <person name="Riley R."/>
            <person name="Barry K."/>
            <person name="Blanchette R.A."/>
            <person name="Henrissat B."/>
            <person name="Martinez A.T."/>
            <person name="Otillar R."/>
            <person name="Spatafora J.W."/>
            <person name="Yadav J.S."/>
            <person name="Aerts A."/>
            <person name="Benoit I."/>
            <person name="Boyd A."/>
            <person name="Carlson A."/>
            <person name="Copeland A."/>
            <person name="Coutinho P.M."/>
            <person name="de Vries R.P."/>
            <person name="Ferreira P."/>
            <person name="Findley K."/>
            <person name="Foster B."/>
            <person name="Gaskell J."/>
            <person name="Glotzer D."/>
            <person name="Gorecki P."/>
            <person name="Heitman J."/>
            <person name="Hesse C."/>
            <person name="Hori C."/>
            <person name="Igarashi K."/>
            <person name="Jurgens J.A."/>
            <person name="Kallen N."/>
            <person name="Kersten P."/>
            <person name="Kohler A."/>
            <person name="Kuees U."/>
            <person name="Kumar T.K.A."/>
            <person name="Kuo A."/>
            <person name="LaButti K."/>
            <person name="Larrondo L.F."/>
            <person name="Lindquist E."/>
            <person name="Ling A."/>
            <person name="Lombard V."/>
            <person name="Lucas S."/>
            <person name="Lundell T."/>
            <person name="Martin R."/>
            <person name="McLaughlin D.J."/>
            <person name="Morgenstern I."/>
            <person name="Morin E."/>
            <person name="Murat C."/>
            <person name="Nagy L.G."/>
            <person name="Nolan M."/>
            <person name="Ohm R.A."/>
            <person name="Patyshakuliyeva A."/>
            <person name="Rokas A."/>
            <person name="Ruiz-Duenas F.J."/>
            <person name="Sabat G."/>
            <person name="Salamov A."/>
            <person name="Samejima M."/>
            <person name="Schmutz J."/>
            <person name="Slot J.C."/>
            <person name="St John F."/>
            <person name="Stenlid J."/>
            <person name="Sun H."/>
            <person name="Sun S."/>
            <person name="Syed K."/>
            <person name="Tsang A."/>
            <person name="Wiebenga A."/>
            <person name="Young D."/>
            <person name="Pisabarro A."/>
            <person name="Eastwood D.C."/>
            <person name="Martin F."/>
            <person name="Cullen D."/>
            <person name="Grigoriev I.V."/>
            <person name="Hibbett D.S."/>
        </authorList>
    </citation>
    <scope>NUCLEOTIDE SEQUENCE [LARGE SCALE GENOMIC DNA]</scope>
    <source>
        <strain evidence="3">RWD-64-598 SS2</strain>
    </source>
</reference>
<dbReference type="EMBL" id="JH711579">
    <property type="protein sequence ID" value="EIW80803.1"/>
    <property type="molecule type" value="Genomic_DNA"/>
</dbReference>
<dbReference type="InterPro" id="IPR022024">
    <property type="entry name" value="DUF3602"/>
</dbReference>
<dbReference type="RefSeq" id="XP_007769656.1">
    <property type="nucleotide sequence ID" value="XM_007771466.1"/>
</dbReference>
<proteinExistence type="predicted"/>
<feature type="compositionally biased region" description="Low complexity" evidence="1">
    <location>
        <begin position="217"/>
        <end position="227"/>
    </location>
</feature>
<feature type="compositionally biased region" description="Low complexity" evidence="1">
    <location>
        <begin position="24"/>
        <end position="61"/>
    </location>
</feature>
<gene>
    <name evidence="2" type="ORF">CONPUDRAFT_166202</name>
</gene>
<feature type="compositionally biased region" description="Low complexity" evidence="1">
    <location>
        <begin position="106"/>
        <end position="120"/>
    </location>
</feature>
<evidence type="ECO:0000256" key="1">
    <source>
        <dbReference type="SAM" id="MobiDB-lite"/>
    </source>
</evidence>
<dbReference type="KEGG" id="cput:CONPUDRAFT_166202"/>
<dbReference type="AlphaFoldDB" id="A0A5M3MNW4"/>
<evidence type="ECO:0000313" key="3">
    <source>
        <dbReference type="Proteomes" id="UP000053558"/>
    </source>
</evidence>
<name>A0A5M3MNW4_CONPW</name>
<comment type="caution">
    <text evidence="2">The sequence shown here is derived from an EMBL/GenBank/DDBJ whole genome shotgun (WGS) entry which is preliminary data.</text>
</comment>
<evidence type="ECO:0000313" key="2">
    <source>
        <dbReference type="EMBL" id="EIW80803.1"/>
    </source>
</evidence>
<feature type="compositionally biased region" description="Basic and acidic residues" evidence="1">
    <location>
        <begin position="157"/>
        <end position="174"/>
    </location>
</feature>
<accession>A0A5M3MNW4</accession>
<dbReference type="Pfam" id="PF12223">
    <property type="entry name" value="DUF3602"/>
    <property type="match status" value="1"/>
</dbReference>
<feature type="compositionally biased region" description="Basic residues" evidence="1">
    <location>
        <begin position="62"/>
        <end position="72"/>
    </location>
</feature>
<dbReference type="Proteomes" id="UP000053558">
    <property type="component" value="Unassembled WGS sequence"/>
</dbReference>
<feature type="region of interest" description="Disordered" evidence="1">
    <location>
        <begin position="24"/>
        <end position="255"/>
    </location>
</feature>
<dbReference type="PANTHER" id="PTHR34693">
    <property type="entry name" value="PROTEIN PAR32"/>
    <property type="match status" value="1"/>
</dbReference>
<dbReference type="OMA" id="ECTRDAG"/>
<feature type="compositionally biased region" description="Polar residues" evidence="1">
    <location>
        <begin position="243"/>
        <end position="255"/>
    </location>
</feature>
<dbReference type="InterPro" id="IPR053203">
    <property type="entry name" value="Cisplatin_resist-associated"/>
</dbReference>
<organism evidence="2 3">
    <name type="scientific">Coniophora puteana (strain RWD-64-598)</name>
    <name type="common">Brown rot fungus</name>
    <dbReference type="NCBI Taxonomy" id="741705"/>
    <lineage>
        <taxon>Eukaryota</taxon>
        <taxon>Fungi</taxon>
        <taxon>Dikarya</taxon>
        <taxon>Basidiomycota</taxon>
        <taxon>Agaricomycotina</taxon>
        <taxon>Agaricomycetes</taxon>
        <taxon>Agaricomycetidae</taxon>
        <taxon>Boletales</taxon>
        <taxon>Coniophorineae</taxon>
        <taxon>Coniophoraceae</taxon>
        <taxon>Coniophora</taxon>
    </lineage>
</organism>
<protein>
    <submittedName>
        <fullName evidence="2">Uncharacterized protein</fullName>
    </submittedName>
</protein>
<dbReference type="PANTHER" id="PTHR34693:SF1">
    <property type="entry name" value="PROTEIN PAR32"/>
    <property type="match status" value="1"/>
</dbReference>
<dbReference type="GeneID" id="19205498"/>
<keyword evidence="3" id="KW-1185">Reference proteome</keyword>
<sequence>MKPYYRKAAHISDTLFSLGRSSADAGSLSLSLSDDSSQVGSEPSSRSLASSSRSAYSVSTSPHKKPTTRKSGRGGLGNITTLSAEASMAAIPSDDDSQVGSEPCRRSYASSSPRSEYSKSAKQKSGRGGLGNITDNMSPDEPLRPQTAEIMAAQHVAQERYEAGVRQAHADAHPQRYSGRGGSGNIHAPSKPKPRARSVDARPSSTFDLKQRHSMSETTPEEGTTPPVKWDARLKRRVRDVTQRVSRASLNRGTK</sequence>